<evidence type="ECO:0000313" key="2">
    <source>
        <dbReference type="EMBL" id="TMW87768.1"/>
    </source>
</evidence>
<sequence length="153" mass="17451">HEDKPRNHKESLCLLWFTHNMLLPKDINNNKHFKWVIFCPDIESFNNYPWVHESFKVTLDYLLKPLGAKTSNLFGFPWAFMACEFEVIPYDATDDSYVATDDSSIATCDTNIAIDDSSVATCDTKFTTNDSFVATCDINVSTDAHMCQPITHL</sequence>
<dbReference type="Pfam" id="PF09331">
    <property type="entry name" value="DUF1985"/>
    <property type="match status" value="1"/>
</dbReference>
<organism evidence="2">
    <name type="scientific">Solanum chilense</name>
    <name type="common">Tomato</name>
    <name type="synonym">Lycopersicon chilense</name>
    <dbReference type="NCBI Taxonomy" id="4083"/>
    <lineage>
        <taxon>Eukaryota</taxon>
        <taxon>Viridiplantae</taxon>
        <taxon>Streptophyta</taxon>
        <taxon>Embryophyta</taxon>
        <taxon>Tracheophyta</taxon>
        <taxon>Spermatophyta</taxon>
        <taxon>Magnoliopsida</taxon>
        <taxon>eudicotyledons</taxon>
        <taxon>Gunneridae</taxon>
        <taxon>Pentapetalae</taxon>
        <taxon>asterids</taxon>
        <taxon>lamiids</taxon>
        <taxon>Solanales</taxon>
        <taxon>Solanaceae</taxon>
        <taxon>Solanoideae</taxon>
        <taxon>Solaneae</taxon>
        <taxon>Solanum</taxon>
        <taxon>Solanum subgen. Lycopersicon</taxon>
    </lineage>
</organism>
<comment type="caution">
    <text evidence="2">The sequence shown here is derived from an EMBL/GenBank/DDBJ whole genome shotgun (WGS) entry which is preliminary data.</text>
</comment>
<dbReference type="PANTHER" id="PTHR48449:SF1">
    <property type="entry name" value="DUF1985 DOMAIN-CONTAINING PROTEIN"/>
    <property type="match status" value="1"/>
</dbReference>
<name>A0A6N2B159_SOLCI</name>
<gene>
    <name evidence="2" type="ORF">EJD97_019506</name>
</gene>
<dbReference type="AlphaFoldDB" id="A0A6N2B159"/>
<feature type="non-terminal residue" evidence="2">
    <location>
        <position position="1"/>
    </location>
</feature>
<accession>A0A6N2B159</accession>
<dbReference type="InterPro" id="IPR015410">
    <property type="entry name" value="DUF1985"/>
</dbReference>
<protein>
    <recommendedName>
        <fullName evidence="1">DUF1985 domain-containing protein</fullName>
    </recommendedName>
</protein>
<evidence type="ECO:0000259" key="1">
    <source>
        <dbReference type="Pfam" id="PF09331"/>
    </source>
</evidence>
<reference evidence="2" key="1">
    <citation type="submission" date="2019-05" db="EMBL/GenBank/DDBJ databases">
        <title>The de novo reference genome and transcriptome assemblies of the wild tomato species Solanum chilense.</title>
        <authorList>
            <person name="Stam R."/>
            <person name="Nosenko T."/>
            <person name="Hoerger A.C."/>
            <person name="Stephan W."/>
            <person name="Seidel M.A."/>
            <person name="Kuhn J.M.M."/>
            <person name="Haberer G."/>
            <person name="Tellier A."/>
        </authorList>
    </citation>
    <scope>NUCLEOTIDE SEQUENCE</scope>
    <source>
        <tissue evidence="2">Mature leaves</tissue>
    </source>
</reference>
<feature type="domain" description="DUF1985" evidence="1">
    <location>
        <begin position="4"/>
        <end position="59"/>
    </location>
</feature>
<dbReference type="PANTHER" id="PTHR48449">
    <property type="entry name" value="DUF1985 DOMAIN-CONTAINING PROTEIN"/>
    <property type="match status" value="1"/>
</dbReference>
<dbReference type="EMBL" id="RXGB01005511">
    <property type="protein sequence ID" value="TMW87768.1"/>
    <property type="molecule type" value="Genomic_DNA"/>
</dbReference>
<proteinExistence type="predicted"/>